<feature type="region of interest" description="Disordered" evidence="1">
    <location>
        <begin position="1"/>
        <end position="24"/>
    </location>
</feature>
<dbReference type="InterPro" id="IPR035287">
    <property type="entry name" value="DUF5362"/>
</dbReference>
<keyword evidence="4" id="KW-1185">Reference proteome</keyword>
<dbReference type="AlphaFoldDB" id="A0A369BJT2"/>
<dbReference type="OrthoDB" id="1739925at2"/>
<feature type="compositionally biased region" description="Polar residues" evidence="1">
    <location>
        <begin position="13"/>
        <end position="24"/>
    </location>
</feature>
<dbReference type="EMBL" id="QPJT01000002">
    <property type="protein sequence ID" value="RCX19954.1"/>
    <property type="molecule type" value="Genomic_DNA"/>
</dbReference>
<comment type="caution">
    <text evidence="3">The sequence shown here is derived from an EMBL/GenBank/DDBJ whole genome shotgun (WGS) entry which is preliminary data.</text>
</comment>
<protein>
    <submittedName>
        <fullName evidence="3">Uncharacterized protein</fullName>
    </submittedName>
</protein>
<organism evidence="3 4">
    <name type="scientific">Anaerobacterium chartisolvens</name>
    <dbReference type="NCBI Taxonomy" id="1297424"/>
    <lineage>
        <taxon>Bacteria</taxon>
        <taxon>Bacillati</taxon>
        <taxon>Bacillota</taxon>
        <taxon>Clostridia</taxon>
        <taxon>Eubacteriales</taxon>
        <taxon>Oscillospiraceae</taxon>
        <taxon>Anaerobacterium</taxon>
    </lineage>
</organism>
<evidence type="ECO:0000256" key="1">
    <source>
        <dbReference type="SAM" id="MobiDB-lite"/>
    </source>
</evidence>
<name>A0A369BJT2_9FIRM</name>
<dbReference type="RefSeq" id="WP_114296084.1">
    <property type="nucleotide sequence ID" value="NZ_QPJT01000002.1"/>
</dbReference>
<dbReference type="Proteomes" id="UP000253034">
    <property type="component" value="Unassembled WGS sequence"/>
</dbReference>
<feature type="transmembrane region" description="Helical" evidence="2">
    <location>
        <begin position="57"/>
        <end position="84"/>
    </location>
</feature>
<dbReference type="Pfam" id="PF17319">
    <property type="entry name" value="DUF5362"/>
    <property type="match status" value="1"/>
</dbReference>
<evidence type="ECO:0000313" key="4">
    <source>
        <dbReference type="Proteomes" id="UP000253034"/>
    </source>
</evidence>
<accession>A0A369BJT2</accession>
<keyword evidence="2" id="KW-0472">Membrane</keyword>
<feature type="compositionally biased region" description="Basic and acidic residues" evidence="1">
    <location>
        <begin position="1"/>
        <end position="10"/>
    </location>
</feature>
<keyword evidence="2" id="KW-0812">Transmembrane</keyword>
<gene>
    <name evidence="3" type="ORF">DFR58_10223</name>
</gene>
<sequence length="157" mass="17585">MENNSDKDLENELSPQQFSSPEYPNAQSGQQYFSINMSMGDLKSFTGWATFRAIIDIIAGAFSCLGIITAAYGVPMIMAGVKLLNAVDNMKRYMMENDAQNISLCYYNLLKYFKLNGISTIVKIGFSILIIIIYIILIAAIISNGGDTFFRDFSNYY</sequence>
<keyword evidence="2" id="KW-1133">Transmembrane helix</keyword>
<reference evidence="3 4" key="1">
    <citation type="submission" date="2018-07" db="EMBL/GenBank/DDBJ databases">
        <title>Genomic Encyclopedia of Type Strains, Phase IV (KMG-IV): sequencing the most valuable type-strain genomes for metagenomic binning, comparative biology and taxonomic classification.</title>
        <authorList>
            <person name="Goeker M."/>
        </authorList>
    </citation>
    <scope>NUCLEOTIDE SEQUENCE [LARGE SCALE GENOMIC DNA]</scope>
    <source>
        <strain evidence="3 4">DSM 27016</strain>
    </source>
</reference>
<evidence type="ECO:0000313" key="3">
    <source>
        <dbReference type="EMBL" id="RCX19954.1"/>
    </source>
</evidence>
<feature type="transmembrane region" description="Helical" evidence="2">
    <location>
        <begin position="121"/>
        <end position="142"/>
    </location>
</feature>
<evidence type="ECO:0000256" key="2">
    <source>
        <dbReference type="SAM" id="Phobius"/>
    </source>
</evidence>
<proteinExistence type="predicted"/>